<evidence type="ECO:0000259" key="2">
    <source>
        <dbReference type="SMART" id="SM00507"/>
    </source>
</evidence>
<gene>
    <name evidence="3" type="ORF">ACFSC9_17080</name>
</gene>
<comment type="caution">
    <text evidence="3">The sequence shown here is derived from an EMBL/GenBank/DDBJ whole genome shotgun (WGS) entry which is preliminary data.</text>
</comment>
<accession>A0ABW4RNG2</accession>
<evidence type="ECO:0000256" key="1">
    <source>
        <dbReference type="SAM" id="MobiDB-lite"/>
    </source>
</evidence>
<dbReference type="Gene3D" id="1.10.30.50">
    <property type="match status" value="1"/>
</dbReference>
<dbReference type="RefSeq" id="WP_347325298.1">
    <property type="nucleotide sequence ID" value="NZ_JBCGUH010000005.1"/>
</dbReference>
<feature type="region of interest" description="Disordered" evidence="1">
    <location>
        <begin position="1"/>
        <end position="34"/>
    </location>
</feature>
<dbReference type="GO" id="GO:0004519">
    <property type="term" value="F:endonuclease activity"/>
    <property type="evidence" value="ECO:0007669"/>
    <property type="project" value="UniProtKB-KW"/>
</dbReference>
<keyword evidence="3" id="KW-0540">Nuclease</keyword>
<proteinExistence type="predicted"/>
<dbReference type="CDD" id="cd00085">
    <property type="entry name" value="HNHc"/>
    <property type="match status" value="1"/>
</dbReference>
<dbReference type="InterPro" id="IPR052892">
    <property type="entry name" value="NA-targeting_endonuclease"/>
</dbReference>
<feature type="compositionally biased region" description="Basic residues" evidence="1">
    <location>
        <begin position="50"/>
        <end position="72"/>
    </location>
</feature>
<dbReference type="EMBL" id="JBHUEH010000023">
    <property type="protein sequence ID" value="MFD1887209.1"/>
    <property type="molecule type" value="Genomic_DNA"/>
</dbReference>
<reference evidence="4" key="1">
    <citation type="journal article" date="2019" name="Int. J. Syst. Evol. Microbiol.">
        <title>The Global Catalogue of Microorganisms (GCM) 10K type strain sequencing project: providing services to taxonomists for standard genome sequencing and annotation.</title>
        <authorList>
            <consortium name="The Broad Institute Genomics Platform"/>
            <consortium name="The Broad Institute Genome Sequencing Center for Infectious Disease"/>
            <person name="Wu L."/>
            <person name="Ma J."/>
        </authorList>
    </citation>
    <scope>NUCLEOTIDE SEQUENCE [LARGE SCALE GENOMIC DNA]</scope>
    <source>
        <strain evidence="4">CCUG 54950</strain>
    </source>
</reference>
<dbReference type="InterPro" id="IPR003615">
    <property type="entry name" value="HNH_nuc"/>
</dbReference>
<protein>
    <submittedName>
        <fullName evidence="3">HNH endonuclease</fullName>
    </submittedName>
</protein>
<dbReference type="Proteomes" id="UP001597233">
    <property type="component" value="Unassembled WGS sequence"/>
</dbReference>
<feature type="compositionally biased region" description="Low complexity" evidence="1">
    <location>
        <begin position="105"/>
        <end position="117"/>
    </location>
</feature>
<organism evidence="3 4">
    <name type="scientific">Paenibacillus wenxiniae</name>
    <dbReference type="NCBI Taxonomy" id="1636843"/>
    <lineage>
        <taxon>Bacteria</taxon>
        <taxon>Bacillati</taxon>
        <taxon>Bacillota</taxon>
        <taxon>Bacilli</taxon>
        <taxon>Bacillales</taxon>
        <taxon>Paenibacillaceae</taxon>
        <taxon>Paenibacillus</taxon>
    </lineage>
</organism>
<dbReference type="SMART" id="SM00507">
    <property type="entry name" value="HNHc"/>
    <property type="match status" value="1"/>
</dbReference>
<dbReference type="PANTHER" id="PTHR33877">
    <property type="entry name" value="SLL1193 PROTEIN"/>
    <property type="match status" value="1"/>
</dbReference>
<keyword evidence="3" id="KW-0255">Endonuclease</keyword>
<dbReference type="Pfam" id="PF14279">
    <property type="entry name" value="HNH_5"/>
    <property type="match status" value="1"/>
</dbReference>
<feature type="region of interest" description="Disordered" evidence="1">
    <location>
        <begin position="50"/>
        <end position="150"/>
    </location>
</feature>
<dbReference type="InterPro" id="IPR029471">
    <property type="entry name" value="HNH_5"/>
</dbReference>
<dbReference type="PANTHER" id="PTHR33877:SF2">
    <property type="entry name" value="OS07G0170200 PROTEIN"/>
    <property type="match status" value="1"/>
</dbReference>
<sequence>MQHHFPESAAAAAGEVDPAQEQETHAAEQASDKVCSRCGQMYPLSHYLKRTGRKSGRARRRGTCRSCRKQLKNAHTDPSPASVPALTEIASEQPISSPGLGSDAISSNITSTHNTTSAPTKKVHPSATDHESGSPIVTARPVRSLPSIEPSDIRGHGLDLSILRPTRRGIVHMRGRTDKGRRWHQETDLETAITLVKQYAAVVVNRHTIRRLYSNRSFRKYILERDHYTCYFCGGPGDTIDHLLPRARGGHTTPLNCVCACNLCNQAKADHDLHHFIQPIDDER</sequence>
<keyword evidence="3" id="KW-0378">Hydrolase</keyword>
<name>A0ABW4RNG2_9BACL</name>
<feature type="compositionally biased region" description="Basic and acidic residues" evidence="1">
    <location>
        <begin position="22"/>
        <end position="34"/>
    </location>
</feature>
<evidence type="ECO:0000313" key="3">
    <source>
        <dbReference type="EMBL" id="MFD1887209.1"/>
    </source>
</evidence>
<feature type="domain" description="HNH nuclease" evidence="2">
    <location>
        <begin position="217"/>
        <end position="266"/>
    </location>
</feature>
<keyword evidence="4" id="KW-1185">Reference proteome</keyword>
<evidence type="ECO:0000313" key="4">
    <source>
        <dbReference type="Proteomes" id="UP001597233"/>
    </source>
</evidence>